<dbReference type="InterPro" id="IPR020845">
    <property type="entry name" value="AMP-binding_CS"/>
</dbReference>
<dbReference type="EMBL" id="CP003065">
    <property type="protein sequence ID" value="AEV70407.1"/>
    <property type="molecule type" value="Genomic_DNA"/>
</dbReference>
<name>G8M387_ACECE</name>
<dbReference type="PROSITE" id="PS00455">
    <property type="entry name" value="AMP_BINDING"/>
    <property type="match status" value="1"/>
</dbReference>
<dbReference type="SUPFAM" id="SSF56801">
    <property type="entry name" value="Acetyl-CoA synthetase-like"/>
    <property type="match status" value="1"/>
</dbReference>
<keyword evidence="4" id="KW-1185">Reference proteome</keyword>
<dbReference type="InterPro" id="IPR042099">
    <property type="entry name" value="ANL_N_sf"/>
</dbReference>
<organism evidence="3 4">
    <name type="scientific">Acetivibrio clariflavus (strain DSM 19732 / NBRC 101661 / EBR45)</name>
    <name type="common">Clostridium clariflavum</name>
    <dbReference type="NCBI Taxonomy" id="720554"/>
    <lineage>
        <taxon>Bacteria</taxon>
        <taxon>Bacillati</taxon>
        <taxon>Bacillota</taxon>
        <taxon>Clostridia</taxon>
        <taxon>Eubacteriales</taxon>
        <taxon>Oscillospiraceae</taxon>
        <taxon>Acetivibrio</taxon>
    </lineage>
</organism>
<dbReference type="Proteomes" id="UP000005435">
    <property type="component" value="Chromosome"/>
</dbReference>
<protein>
    <submittedName>
        <fullName evidence="3">AMP-forming long-chain acyl-CoA synthetase</fullName>
    </submittedName>
</protein>
<dbReference type="RefSeq" id="WP_014256907.1">
    <property type="nucleotide sequence ID" value="NC_016627.1"/>
</dbReference>
<dbReference type="GO" id="GO:0004467">
    <property type="term" value="F:long-chain fatty acid-CoA ligase activity"/>
    <property type="evidence" value="ECO:0007669"/>
    <property type="project" value="UniProtKB-EC"/>
</dbReference>
<dbReference type="KEGG" id="ccl:Clocl_3969"/>
<comment type="catalytic activity">
    <reaction evidence="1">
        <text>a long-chain fatty acid + ATP + CoA = a long-chain fatty acyl-CoA + AMP + diphosphate</text>
        <dbReference type="Rhea" id="RHEA:15421"/>
        <dbReference type="ChEBI" id="CHEBI:30616"/>
        <dbReference type="ChEBI" id="CHEBI:33019"/>
        <dbReference type="ChEBI" id="CHEBI:57287"/>
        <dbReference type="ChEBI" id="CHEBI:57560"/>
        <dbReference type="ChEBI" id="CHEBI:83139"/>
        <dbReference type="ChEBI" id="CHEBI:456215"/>
        <dbReference type="EC" id="6.2.1.3"/>
    </reaction>
    <physiologicalReaction direction="left-to-right" evidence="1">
        <dbReference type="Rhea" id="RHEA:15422"/>
    </physiologicalReaction>
</comment>
<evidence type="ECO:0000259" key="2">
    <source>
        <dbReference type="Pfam" id="PF00501"/>
    </source>
</evidence>
<accession>G8M387</accession>
<sequence>MKKQNFTYYKVTKFNNFKEMLDIAVKEAGDKIAFKYKEGKDEIVEVTYSQFQQQTEWLGAALTEMGFADKHIACIGKNSYKWVLTYLTVLKSSGVYVPVDNELTSGDILHVLNDSECSVVFYTQKHEELFMTNTDKLPNVKLFIGFDRTEDNGNFLSFDKLIEYGKKCDVEKYRALESDPHALKMLVYTSGTTGSSKGVMLSEHNLVSSVYYGLQVSTVYDTCLSVLPYHHTYEAVSGILVSLHKHSTICINDSLTNVMKNLQLYKPSYIYLVPAFVQVMRSKILKNIKESGKEKAFNILLAVSNALRKIGIDLRKVFFKSIHDAFGGRLRKIVCGGAPIRPEIGKFFEDIGISLINGYGITECSPLVSANHDMFNDYHTAGIKLPCIDLRIDNPNEEGIGEICVKGDVVMLGYYKQPEKTAEVMKDGWFSTGDYGYINDKGQLVITGRKKNIIVLNNGKNIYPEEIESIIQEIDYINEVVVRGLFDENGEQKSLMAEVFLSEEKTPDEVLKDIRKVTADLPVYKQITKVVIRSEEFEKTTSKKIKR</sequence>
<dbReference type="eggNOG" id="COG1022">
    <property type="taxonomic scope" value="Bacteria"/>
</dbReference>
<dbReference type="Gene3D" id="3.40.50.12780">
    <property type="entry name" value="N-terminal domain of ligase-like"/>
    <property type="match status" value="1"/>
</dbReference>
<reference evidence="4" key="1">
    <citation type="submission" date="2011-12" db="EMBL/GenBank/DDBJ databases">
        <title>Complete sequence of Clostridium clariflavum DSM 19732.</title>
        <authorList>
            <consortium name="US DOE Joint Genome Institute"/>
            <person name="Lucas S."/>
            <person name="Han J."/>
            <person name="Lapidus A."/>
            <person name="Cheng J.-F."/>
            <person name="Goodwin L."/>
            <person name="Pitluck S."/>
            <person name="Peters L."/>
            <person name="Teshima H."/>
            <person name="Detter J.C."/>
            <person name="Han C."/>
            <person name="Tapia R."/>
            <person name="Land M."/>
            <person name="Hauser L."/>
            <person name="Kyrpides N."/>
            <person name="Ivanova N."/>
            <person name="Pagani I."/>
            <person name="Kitzmiller T."/>
            <person name="Lynd L."/>
            <person name="Izquierdo J."/>
            <person name="Woyke T."/>
        </authorList>
    </citation>
    <scope>NUCLEOTIDE SEQUENCE [LARGE SCALE GENOMIC DNA]</scope>
    <source>
        <strain evidence="4">DSM 19732 / NBRC 101661 / EBR45</strain>
    </source>
</reference>
<dbReference type="PANTHER" id="PTHR43272:SF52">
    <property type="entry name" value="AMP-DEPENDENT SYNTHETASE_LIGASE DOMAIN-CONTAINING PROTEIN"/>
    <property type="match status" value="1"/>
</dbReference>
<evidence type="ECO:0000313" key="3">
    <source>
        <dbReference type="EMBL" id="AEV70407.1"/>
    </source>
</evidence>
<dbReference type="STRING" id="720554.Clocl_3969"/>
<dbReference type="Gene3D" id="3.30.300.30">
    <property type="match status" value="1"/>
</dbReference>
<dbReference type="AlphaFoldDB" id="G8M387"/>
<proteinExistence type="predicted"/>
<dbReference type="Pfam" id="PF00501">
    <property type="entry name" value="AMP-binding"/>
    <property type="match status" value="1"/>
</dbReference>
<feature type="domain" description="AMP-dependent synthetase/ligase" evidence="2">
    <location>
        <begin position="24"/>
        <end position="415"/>
    </location>
</feature>
<dbReference type="GO" id="GO:0016020">
    <property type="term" value="C:membrane"/>
    <property type="evidence" value="ECO:0007669"/>
    <property type="project" value="TreeGrafter"/>
</dbReference>
<dbReference type="HOGENOM" id="CLU_000022_59_9_9"/>
<gene>
    <name evidence="3" type="ordered locus">Clocl_3969</name>
</gene>
<dbReference type="PANTHER" id="PTHR43272">
    <property type="entry name" value="LONG-CHAIN-FATTY-ACID--COA LIGASE"/>
    <property type="match status" value="1"/>
</dbReference>
<reference evidence="3 4" key="2">
    <citation type="journal article" date="2012" name="Stand. Genomic Sci.">
        <title>Complete Genome Sequence of Clostridium clariflavum DSM 19732.</title>
        <authorList>
            <person name="Izquierdo J.A."/>
            <person name="Goodwin L."/>
            <person name="Davenport K.W."/>
            <person name="Teshima H."/>
            <person name="Bruce D."/>
            <person name="Detter C."/>
            <person name="Tapia R."/>
            <person name="Han S."/>
            <person name="Land M."/>
            <person name="Hauser L."/>
            <person name="Jeffries C.D."/>
            <person name="Han J."/>
            <person name="Pitluck S."/>
            <person name="Nolan M."/>
            <person name="Chen A."/>
            <person name="Huntemann M."/>
            <person name="Mavromatis K."/>
            <person name="Mikhailova N."/>
            <person name="Liolios K."/>
            <person name="Woyke T."/>
            <person name="Lynd L.R."/>
        </authorList>
    </citation>
    <scope>NUCLEOTIDE SEQUENCE [LARGE SCALE GENOMIC DNA]</scope>
    <source>
        <strain evidence="4">DSM 19732 / NBRC 101661 / EBR45</strain>
    </source>
</reference>
<evidence type="ECO:0000313" key="4">
    <source>
        <dbReference type="Proteomes" id="UP000005435"/>
    </source>
</evidence>
<dbReference type="InterPro" id="IPR045851">
    <property type="entry name" value="AMP-bd_C_sf"/>
</dbReference>
<dbReference type="InterPro" id="IPR000873">
    <property type="entry name" value="AMP-dep_synth/lig_dom"/>
</dbReference>
<dbReference type="OrthoDB" id="9778383at2"/>
<evidence type="ECO:0000256" key="1">
    <source>
        <dbReference type="ARBA" id="ARBA00024484"/>
    </source>
</evidence>